<comment type="caution">
    <text evidence="1">The sequence shown here is derived from an EMBL/GenBank/DDBJ whole genome shotgun (WGS) entry which is preliminary data.</text>
</comment>
<gene>
    <name evidence="1" type="ORF">CTRU02_214609</name>
</gene>
<dbReference type="Proteomes" id="UP000805649">
    <property type="component" value="Unassembled WGS sequence"/>
</dbReference>
<protein>
    <submittedName>
        <fullName evidence="1">Uncharacterized protein</fullName>
    </submittedName>
</protein>
<proteinExistence type="predicted"/>
<evidence type="ECO:0000313" key="1">
    <source>
        <dbReference type="EMBL" id="KAL0930534.1"/>
    </source>
</evidence>
<name>A0ACC3YF67_COLTU</name>
<keyword evidence="2" id="KW-1185">Reference proteome</keyword>
<accession>A0ACC3YF67</accession>
<organism evidence="1 2">
    <name type="scientific">Colletotrichum truncatum</name>
    <name type="common">Anthracnose fungus</name>
    <name type="synonym">Colletotrichum capsici</name>
    <dbReference type="NCBI Taxonomy" id="5467"/>
    <lineage>
        <taxon>Eukaryota</taxon>
        <taxon>Fungi</taxon>
        <taxon>Dikarya</taxon>
        <taxon>Ascomycota</taxon>
        <taxon>Pezizomycotina</taxon>
        <taxon>Sordariomycetes</taxon>
        <taxon>Hypocreomycetidae</taxon>
        <taxon>Glomerellales</taxon>
        <taxon>Glomerellaceae</taxon>
        <taxon>Colletotrichum</taxon>
        <taxon>Colletotrichum truncatum species complex</taxon>
    </lineage>
</organism>
<reference evidence="1 2" key="1">
    <citation type="journal article" date="2020" name="Phytopathology">
        <title>Genome Sequence Resources of Colletotrichum truncatum, C. plurivorum, C. musicola, and C. sojae: Four Species Pathogenic to Soybean (Glycine max).</title>
        <authorList>
            <person name="Rogerio F."/>
            <person name="Boufleur T.R."/>
            <person name="Ciampi-Guillardi M."/>
            <person name="Sukno S.A."/>
            <person name="Thon M.R."/>
            <person name="Massola Junior N.S."/>
            <person name="Baroncelli R."/>
        </authorList>
    </citation>
    <scope>NUCLEOTIDE SEQUENCE [LARGE SCALE GENOMIC DNA]</scope>
    <source>
        <strain evidence="1 2">CMES1059</strain>
    </source>
</reference>
<dbReference type="EMBL" id="VUJX02000011">
    <property type="protein sequence ID" value="KAL0930534.1"/>
    <property type="molecule type" value="Genomic_DNA"/>
</dbReference>
<evidence type="ECO:0000313" key="2">
    <source>
        <dbReference type="Proteomes" id="UP000805649"/>
    </source>
</evidence>
<sequence length="236" mass="26586">MRWVTDPVTGDTAVHVAAAAGNIEGFKVIARSFGRDWRPNEWYMTCIKAIFFLRNKAGDTVFHIAARAGRLGVVNAAWYWFLCLPQMNQLPDESGSDVYVPVDEDMPEPEDVNPLYIPECMMAIVLLARKNFAGRTPADEAITAGHDNVAEWLRLVLDRLTLNGRRVIEGRMARMEELVDGRYDIDGHHIKPHQIPAIKRLYMRIDPNGSVTWTDDAGREVAIDDDGNPILGFCTY</sequence>